<keyword evidence="6" id="KW-0472">Membrane</keyword>
<protein>
    <submittedName>
        <fullName evidence="8">Serine/threonine protein kinase</fullName>
    </submittedName>
</protein>
<feature type="region of interest" description="Disordered" evidence="5">
    <location>
        <begin position="426"/>
        <end position="474"/>
    </location>
</feature>
<evidence type="ECO:0000256" key="2">
    <source>
        <dbReference type="ARBA" id="ARBA00022741"/>
    </source>
</evidence>
<evidence type="ECO:0000313" key="9">
    <source>
        <dbReference type="Proteomes" id="UP001203284"/>
    </source>
</evidence>
<dbReference type="PANTHER" id="PTHR43289:SF34">
    <property type="entry name" value="SERINE_THREONINE-PROTEIN KINASE YBDM-RELATED"/>
    <property type="match status" value="1"/>
</dbReference>
<evidence type="ECO:0000256" key="3">
    <source>
        <dbReference type="ARBA" id="ARBA00022777"/>
    </source>
</evidence>
<dbReference type="RefSeq" id="WP_247026465.1">
    <property type="nucleotide sequence ID" value="NZ_JALKCH010000002.1"/>
</dbReference>
<name>A0ABT0D7M7_9HYPH</name>
<dbReference type="InterPro" id="IPR011009">
    <property type="entry name" value="Kinase-like_dom_sf"/>
</dbReference>
<dbReference type="Gene3D" id="1.10.510.10">
    <property type="entry name" value="Transferase(Phosphotransferase) domain 1"/>
    <property type="match status" value="1"/>
</dbReference>
<dbReference type="GO" id="GO:0004674">
    <property type="term" value="F:protein serine/threonine kinase activity"/>
    <property type="evidence" value="ECO:0007669"/>
    <property type="project" value="UniProtKB-KW"/>
</dbReference>
<feature type="compositionally biased region" description="Pro residues" evidence="5">
    <location>
        <begin position="457"/>
        <end position="470"/>
    </location>
</feature>
<dbReference type="PROSITE" id="PS50011">
    <property type="entry name" value="PROTEIN_KINASE_DOM"/>
    <property type="match status" value="1"/>
</dbReference>
<dbReference type="SUPFAM" id="SSF56112">
    <property type="entry name" value="Protein kinase-like (PK-like)"/>
    <property type="match status" value="1"/>
</dbReference>
<dbReference type="CDD" id="cd14014">
    <property type="entry name" value="STKc_PknB_like"/>
    <property type="match status" value="1"/>
</dbReference>
<dbReference type="InterPro" id="IPR008266">
    <property type="entry name" value="Tyr_kinase_AS"/>
</dbReference>
<keyword evidence="6" id="KW-0812">Transmembrane</keyword>
<dbReference type="EMBL" id="JALKCH010000002">
    <property type="protein sequence ID" value="MCK0195939.1"/>
    <property type="molecule type" value="Genomic_DNA"/>
</dbReference>
<dbReference type="Gene3D" id="3.30.200.20">
    <property type="entry name" value="Phosphorylase Kinase, domain 1"/>
    <property type="match status" value="1"/>
</dbReference>
<keyword evidence="3 8" id="KW-0418">Kinase</keyword>
<evidence type="ECO:0000259" key="7">
    <source>
        <dbReference type="PROSITE" id="PS50011"/>
    </source>
</evidence>
<dbReference type="Proteomes" id="UP001203284">
    <property type="component" value="Unassembled WGS sequence"/>
</dbReference>
<keyword evidence="9" id="KW-1185">Reference proteome</keyword>
<sequence>MASHPPSGSSGTWLPPGTRLNDLYEIEEGIAAGGMGEIYRGRAIHTGEAVAIKTIRSDIAETDIALAMFRREAAALSTLYHEAIVRYYVFSVDPVLQRPYLAMEYVSGPSLSAMIKDGPLDYESVRVFGMRVADGLHAAHRRGIFHRDISPDNFIVPEADVAQTKIIDFGIARQTQASHGTVVGDGFAGKYNYVSPEQLGMAGGDVTAASDIYSLGLVFAEAVAGCAINMRGNPVEQIEKRRVVPDLSHIDPRLQPLLEMMLQPDPRDRPGSMTEVAAWLRRGGTRAPVHGSFEDDHEPTVISSAALPRERSAGEPSFAPGRETGTGRRMATGTDAGRPTTGRAPTDRPMQGGFSARETSASMPVSGRATFSAQRDAAQDGAFEEQSRGRGRLLALPLAAAALLLLLAGGGAYWMLAGGKVVQTASTDTADTTRPSATPSATPSIAGIPKQPASNPAKPPPMGSAAPPRPGSDAMAAVKDVPAAALGRYLADYGAGPCVFISPLVIADNRATAEGYGRAQTDFDQLDSDFRAANGFDPDILLRQVDPAQCPMVELLQKTRTDGAARPRLELASHEVKPGDMLLGEAATVASSYVAVVFILRDGTTRVVMGATRQAGDPLAFAVPLEAKAAVDSPVIVAAIAAPRPLDVLKQDLALPAGAFAERLLGQASDAGVRLATTARYAQIAP</sequence>
<proteinExistence type="predicted"/>
<dbReference type="PANTHER" id="PTHR43289">
    <property type="entry name" value="MITOGEN-ACTIVATED PROTEIN KINASE KINASE KINASE 20-RELATED"/>
    <property type="match status" value="1"/>
</dbReference>
<feature type="domain" description="Protein kinase" evidence="7">
    <location>
        <begin position="24"/>
        <end position="293"/>
    </location>
</feature>
<comment type="caution">
    <text evidence="8">The sequence shown here is derived from an EMBL/GenBank/DDBJ whole genome shotgun (WGS) entry which is preliminary data.</text>
</comment>
<dbReference type="InterPro" id="IPR000719">
    <property type="entry name" value="Prot_kinase_dom"/>
</dbReference>
<keyword evidence="2" id="KW-0547">Nucleotide-binding</keyword>
<evidence type="ECO:0000256" key="1">
    <source>
        <dbReference type="ARBA" id="ARBA00022679"/>
    </source>
</evidence>
<keyword evidence="1" id="KW-0808">Transferase</keyword>
<keyword evidence="8" id="KW-0723">Serine/threonine-protein kinase</keyword>
<keyword evidence="4" id="KW-0067">ATP-binding</keyword>
<evidence type="ECO:0000256" key="6">
    <source>
        <dbReference type="SAM" id="Phobius"/>
    </source>
</evidence>
<feature type="transmembrane region" description="Helical" evidence="6">
    <location>
        <begin position="393"/>
        <end position="416"/>
    </location>
</feature>
<gene>
    <name evidence="8" type="ORF">MWN34_03340</name>
</gene>
<feature type="compositionally biased region" description="Low complexity" evidence="5">
    <location>
        <begin position="426"/>
        <end position="444"/>
    </location>
</feature>
<reference evidence="8 9" key="1">
    <citation type="submission" date="2022-04" db="EMBL/GenBank/DDBJ databases">
        <authorList>
            <person name="Grouzdev D.S."/>
            <person name="Pantiukh K.S."/>
            <person name="Krutkina M.S."/>
        </authorList>
    </citation>
    <scope>NUCLEOTIDE SEQUENCE [LARGE SCALE GENOMIC DNA]</scope>
    <source>
        <strain evidence="8 9">6x-1</strain>
    </source>
</reference>
<keyword evidence="6" id="KW-1133">Transmembrane helix</keyword>
<organism evidence="8 9">
    <name type="scientific">Ancylobacter crimeensis</name>
    <dbReference type="NCBI Taxonomy" id="2579147"/>
    <lineage>
        <taxon>Bacteria</taxon>
        <taxon>Pseudomonadati</taxon>
        <taxon>Pseudomonadota</taxon>
        <taxon>Alphaproteobacteria</taxon>
        <taxon>Hyphomicrobiales</taxon>
        <taxon>Xanthobacteraceae</taxon>
        <taxon>Ancylobacter</taxon>
    </lineage>
</organism>
<evidence type="ECO:0000256" key="4">
    <source>
        <dbReference type="ARBA" id="ARBA00022840"/>
    </source>
</evidence>
<dbReference type="PROSITE" id="PS00109">
    <property type="entry name" value="PROTEIN_KINASE_TYR"/>
    <property type="match status" value="1"/>
</dbReference>
<dbReference type="Pfam" id="PF00069">
    <property type="entry name" value="Pkinase"/>
    <property type="match status" value="1"/>
</dbReference>
<evidence type="ECO:0000256" key="5">
    <source>
        <dbReference type="SAM" id="MobiDB-lite"/>
    </source>
</evidence>
<evidence type="ECO:0000313" key="8">
    <source>
        <dbReference type="EMBL" id="MCK0195939.1"/>
    </source>
</evidence>
<feature type="region of interest" description="Disordered" evidence="5">
    <location>
        <begin position="304"/>
        <end position="364"/>
    </location>
</feature>
<accession>A0ABT0D7M7</accession>